<name>A0ACC2U7I4_9FUNG</name>
<dbReference type="Proteomes" id="UP001165960">
    <property type="component" value="Unassembled WGS sequence"/>
</dbReference>
<keyword evidence="2" id="KW-1185">Reference proteome</keyword>
<proteinExistence type="predicted"/>
<evidence type="ECO:0000313" key="1">
    <source>
        <dbReference type="EMBL" id="KAJ9082790.1"/>
    </source>
</evidence>
<gene>
    <name evidence="1" type="ORF">DSO57_1001319</name>
</gene>
<dbReference type="EMBL" id="QTSX02001423">
    <property type="protein sequence ID" value="KAJ9082790.1"/>
    <property type="molecule type" value="Genomic_DNA"/>
</dbReference>
<comment type="caution">
    <text evidence="1">The sequence shown here is derived from an EMBL/GenBank/DDBJ whole genome shotgun (WGS) entry which is preliminary data.</text>
</comment>
<protein>
    <submittedName>
        <fullName evidence="1">Uncharacterized protein</fullName>
    </submittedName>
</protein>
<reference evidence="1" key="1">
    <citation type="submission" date="2022-04" db="EMBL/GenBank/DDBJ databases">
        <title>Genome of the entomopathogenic fungus Entomophthora muscae.</title>
        <authorList>
            <person name="Elya C."/>
            <person name="Lovett B.R."/>
            <person name="Lee E."/>
            <person name="Macias A.M."/>
            <person name="Hajek A.E."/>
            <person name="De Bivort B.L."/>
            <person name="Kasson M.T."/>
            <person name="De Fine Licht H.H."/>
            <person name="Stajich J.E."/>
        </authorList>
    </citation>
    <scope>NUCLEOTIDE SEQUENCE</scope>
    <source>
        <strain evidence="1">Berkeley</strain>
    </source>
</reference>
<sequence>MDATKDSKNLVNSNTQAKEICKSFPMTDGHTYTLDCQEVAHCHSCNKSISCGSAPHAYQPQETADQLPEFYYPPGAPFGLVHFTEYPPNPEYLEFTLEEMLIYDPEARTRETKIIYREGTKITIPSLLFRNKYNYLPTYLVPMTPSLTLWPNCLQESIAANESTSTQIFEHQSCGGPFLLGPQAVHLQVHKIPPTGWIPDTLPLCTAGRFNPTILLATAKSPVNFLGFLLHSVSVSSDHPKIPKFGAGSGNASASPQVCCFYFGFCFGFNMVYLPRPMGTDFLFCSSCERQPLQALPSMGDLPTQAQGLLAAGENVVKSLTCDNIDLFSSEPALEAPIQETPCAFHAF</sequence>
<accession>A0ACC2U7I4</accession>
<evidence type="ECO:0000313" key="2">
    <source>
        <dbReference type="Proteomes" id="UP001165960"/>
    </source>
</evidence>
<organism evidence="1 2">
    <name type="scientific">Entomophthora muscae</name>
    <dbReference type="NCBI Taxonomy" id="34485"/>
    <lineage>
        <taxon>Eukaryota</taxon>
        <taxon>Fungi</taxon>
        <taxon>Fungi incertae sedis</taxon>
        <taxon>Zoopagomycota</taxon>
        <taxon>Entomophthoromycotina</taxon>
        <taxon>Entomophthoromycetes</taxon>
        <taxon>Entomophthorales</taxon>
        <taxon>Entomophthoraceae</taxon>
        <taxon>Entomophthora</taxon>
    </lineage>
</organism>